<name>A0A4S8L3E2_DENBC</name>
<dbReference type="EMBL" id="ML179700">
    <property type="protein sequence ID" value="THU82900.1"/>
    <property type="molecule type" value="Genomic_DNA"/>
</dbReference>
<gene>
    <name evidence="2" type="ORF">K435DRAFT_932198</name>
</gene>
<sequence>MTEYDYSPDAYERCMETRERVARWVDNTEAHSHEFRSPFGTRSDVEVEDEYDDDMNRERGMQGNRRGYSEDNYDDFHDMMSAGLSTVGADPYNRPSIPDGTAIPQTYPLVLRPPGALPTQTLYGNLCPSYLPAQPTVPLPNVSLASPIIFTSTSPPPPIVIQIPCHHHYHHHHHHHHRDRDHHHSSTTNSSSEPSRSDSTKSESSPSHPLVYIISLPPPPPSPPPQFHTSPAPMSIQYTALSPGDGYSTTVSPSYVDNPPVSADTSLLLLLEVSRN</sequence>
<protein>
    <submittedName>
        <fullName evidence="2">Uncharacterized protein</fullName>
    </submittedName>
</protein>
<dbReference type="AlphaFoldDB" id="A0A4S8L3E2"/>
<feature type="compositionally biased region" description="Pro residues" evidence="1">
    <location>
        <begin position="216"/>
        <end position="226"/>
    </location>
</feature>
<dbReference type="Proteomes" id="UP000297245">
    <property type="component" value="Unassembled WGS sequence"/>
</dbReference>
<evidence type="ECO:0000256" key="1">
    <source>
        <dbReference type="SAM" id="MobiDB-lite"/>
    </source>
</evidence>
<organism evidence="2 3">
    <name type="scientific">Dendrothele bispora (strain CBS 962.96)</name>
    <dbReference type="NCBI Taxonomy" id="1314807"/>
    <lineage>
        <taxon>Eukaryota</taxon>
        <taxon>Fungi</taxon>
        <taxon>Dikarya</taxon>
        <taxon>Basidiomycota</taxon>
        <taxon>Agaricomycotina</taxon>
        <taxon>Agaricomycetes</taxon>
        <taxon>Agaricomycetidae</taxon>
        <taxon>Agaricales</taxon>
        <taxon>Agaricales incertae sedis</taxon>
        <taxon>Dendrothele</taxon>
    </lineage>
</organism>
<feature type="region of interest" description="Disordered" evidence="1">
    <location>
        <begin position="168"/>
        <end position="260"/>
    </location>
</feature>
<keyword evidence="3" id="KW-1185">Reference proteome</keyword>
<dbReference type="OrthoDB" id="2976199at2759"/>
<proteinExistence type="predicted"/>
<evidence type="ECO:0000313" key="3">
    <source>
        <dbReference type="Proteomes" id="UP000297245"/>
    </source>
</evidence>
<accession>A0A4S8L3E2</accession>
<reference evidence="2 3" key="1">
    <citation type="journal article" date="2019" name="Nat. Ecol. Evol.">
        <title>Megaphylogeny resolves global patterns of mushroom evolution.</title>
        <authorList>
            <person name="Varga T."/>
            <person name="Krizsan K."/>
            <person name="Foldi C."/>
            <person name="Dima B."/>
            <person name="Sanchez-Garcia M."/>
            <person name="Sanchez-Ramirez S."/>
            <person name="Szollosi G.J."/>
            <person name="Szarkandi J.G."/>
            <person name="Papp V."/>
            <person name="Albert L."/>
            <person name="Andreopoulos W."/>
            <person name="Angelini C."/>
            <person name="Antonin V."/>
            <person name="Barry K.W."/>
            <person name="Bougher N.L."/>
            <person name="Buchanan P."/>
            <person name="Buyck B."/>
            <person name="Bense V."/>
            <person name="Catcheside P."/>
            <person name="Chovatia M."/>
            <person name="Cooper J."/>
            <person name="Damon W."/>
            <person name="Desjardin D."/>
            <person name="Finy P."/>
            <person name="Geml J."/>
            <person name="Haridas S."/>
            <person name="Hughes K."/>
            <person name="Justo A."/>
            <person name="Karasinski D."/>
            <person name="Kautmanova I."/>
            <person name="Kiss B."/>
            <person name="Kocsube S."/>
            <person name="Kotiranta H."/>
            <person name="LaButti K.M."/>
            <person name="Lechner B.E."/>
            <person name="Liimatainen K."/>
            <person name="Lipzen A."/>
            <person name="Lukacs Z."/>
            <person name="Mihaltcheva S."/>
            <person name="Morgado L.N."/>
            <person name="Niskanen T."/>
            <person name="Noordeloos M.E."/>
            <person name="Ohm R.A."/>
            <person name="Ortiz-Santana B."/>
            <person name="Ovrebo C."/>
            <person name="Racz N."/>
            <person name="Riley R."/>
            <person name="Savchenko A."/>
            <person name="Shiryaev A."/>
            <person name="Soop K."/>
            <person name="Spirin V."/>
            <person name="Szebenyi C."/>
            <person name="Tomsovsky M."/>
            <person name="Tulloss R.E."/>
            <person name="Uehling J."/>
            <person name="Grigoriev I.V."/>
            <person name="Vagvolgyi C."/>
            <person name="Papp T."/>
            <person name="Martin F.M."/>
            <person name="Miettinen O."/>
            <person name="Hibbett D.S."/>
            <person name="Nagy L.G."/>
        </authorList>
    </citation>
    <scope>NUCLEOTIDE SEQUENCE [LARGE SCALE GENOMIC DNA]</scope>
    <source>
        <strain evidence="2 3">CBS 962.96</strain>
    </source>
</reference>
<evidence type="ECO:0000313" key="2">
    <source>
        <dbReference type="EMBL" id="THU82900.1"/>
    </source>
</evidence>
<feature type="compositionally biased region" description="Basic residues" evidence="1">
    <location>
        <begin position="168"/>
        <end position="185"/>
    </location>
</feature>